<dbReference type="GO" id="GO:0004386">
    <property type="term" value="F:helicase activity"/>
    <property type="evidence" value="ECO:0007669"/>
    <property type="project" value="UniProtKB-KW"/>
</dbReference>
<evidence type="ECO:0000313" key="9">
    <source>
        <dbReference type="EMBL" id="SJZ85249.1"/>
    </source>
</evidence>
<dbReference type="Gene3D" id="3.90.320.10">
    <property type="match status" value="1"/>
</dbReference>
<keyword evidence="2" id="KW-0227">DNA damage</keyword>
<keyword evidence="5" id="KW-0067">ATP-binding</keyword>
<dbReference type="InterPro" id="IPR011604">
    <property type="entry name" value="PDDEXK-like_dom_sf"/>
</dbReference>
<keyword evidence="10" id="KW-1185">Reference proteome</keyword>
<accession>A0A1T4P1C9</accession>
<protein>
    <submittedName>
        <fullName evidence="9">PD-(D/E)XK nuclease superfamily protein</fullName>
    </submittedName>
</protein>
<keyword evidence="1" id="KW-0547">Nucleotide-binding</keyword>
<dbReference type="InterPro" id="IPR038726">
    <property type="entry name" value="PDDEXK_AddAB-type"/>
</dbReference>
<dbReference type="AlphaFoldDB" id="A0A1T4P1C9"/>
<sequence length="264" mass="32143">MQDIRKKMNKDLLSFSRINGWHCAYEWKLHYMDGIEGESGFFAEVGSAMHKTLEAYLKQEKDMFTLLEFFEENWKKYVKHEAPPNKYVDIEEQYHQQCIDYINQLTFDFEKFEILGVEKEVKFNIGNYKFHGFIDLLLRDKETGEIIISDHKSFMPKFKTNGEISKTQIAHFQEFKHQLYIYSIPIIEEYGKVDRLRWNFFRGQQEYSIPWNKEEYEETIQWALDRIEEISSEVLWLPNNKNQFYCYYFCSMRNKACEFKQREL</sequence>
<reference evidence="9 10" key="1">
    <citation type="submission" date="2017-02" db="EMBL/GenBank/DDBJ databases">
        <authorList>
            <person name="Peterson S.W."/>
        </authorList>
    </citation>
    <scope>NUCLEOTIDE SEQUENCE [LARGE SCALE GENOMIC DNA]</scope>
    <source>
        <strain evidence="9 10">ATCC 17233</strain>
    </source>
</reference>
<keyword evidence="7" id="KW-0234">DNA repair</keyword>
<evidence type="ECO:0000256" key="6">
    <source>
        <dbReference type="ARBA" id="ARBA00023125"/>
    </source>
</evidence>
<dbReference type="Pfam" id="PF12705">
    <property type="entry name" value="PDDEXK_1"/>
    <property type="match status" value="1"/>
</dbReference>
<keyword evidence="6" id="KW-0238">DNA-binding</keyword>
<feature type="domain" description="PD-(D/E)XK endonuclease-like" evidence="8">
    <location>
        <begin position="15"/>
        <end position="253"/>
    </location>
</feature>
<dbReference type="RefSeq" id="WP_078787627.1">
    <property type="nucleotide sequence ID" value="NZ_FMTO01000009.1"/>
</dbReference>
<evidence type="ECO:0000259" key="8">
    <source>
        <dbReference type="Pfam" id="PF12705"/>
    </source>
</evidence>
<gene>
    <name evidence="9" type="ORF">SAMN02745110_01806</name>
</gene>
<dbReference type="GO" id="GO:0005524">
    <property type="term" value="F:ATP binding"/>
    <property type="evidence" value="ECO:0007669"/>
    <property type="project" value="UniProtKB-KW"/>
</dbReference>
<dbReference type="OrthoDB" id="2080090at2"/>
<dbReference type="EMBL" id="FUXA01000010">
    <property type="protein sequence ID" value="SJZ85249.1"/>
    <property type="molecule type" value="Genomic_DNA"/>
</dbReference>
<evidence type="ECO:0000256" key="5">
    <source>
        <dbReference type="ARBA" id="ARBA00022840"/>
    </source>
</evidence>
<name>A0A1T4P1C9_9FIRM</name>
<keyword evidence="3" id="KW-0378">Hydrolase</keyword>
<evidence type="ECO:0000256" key="3">
    <source>
        <dbReference type="ARBA" id="ARBA00022801"/>
    </source>
</evidence>
<evidence type="ECO:0000256" key="7">
    <source>
        <dbReference type="ARBA" id="ARBA00023204"/>
    </source>
</evidence>
<evidence type="ECO:0000313" key="10">
    <source>
        <dbReference type="Proteomes" id="UP000189857"/>
    </source>
</evidence>
<organism evidence="9 10">
    <name type="scientific">Eubacterium ruminantium</name>
    <dbReference type="NCBI Taxonomy" id="42322"/>
    <lineage>
        <taxon>Bacteria</taxon>
        <taxon>Bacillati</taxon>
        <taxon>Bacillota</taxon>
        <taxon>Clostridia</taxon>
        <taxon>Eubacteriales</taxon>
        <taxon>Eubacteriaceae</taxon>
        <taxon>Eubacterium</taxon>
    </lineage>
</organism>
<evidence type="ECO:0000256" key="4">
    <source>
        <dbReference type="ARBA" id="ARBA00022806"/>
    </source>
</evidence>
<dbReference type="GO" id="GO:0003677">
    <property type="term" value="F:DNA binding"/>
    <property type="evidence" value="ECO:0007669"/>
    <property type="project" value="UniProtKB-KW"/>
</dbReference>
<evidence type="ECO:0000256" key="1">
    <source>
        <dbReference type="ARBA" id="ARBA00022741"/>
    </source>
</evidence>
<dbReference type="GO" id="GO:0006281">
    <property type="term" value="P:DNA repair"/>
    <property type="evidence" value="ECO:0007669"/>
    <property type="project" value="UniProtKB-KW"/>
</dbReference>
<evidence type="ECO:0000256" key="2">
    <source>
        <dbReference type="ARBA" id="ARBA00022763"/>
    </source>
</evidence>
<keyword evidence="4" id="KW-0347">Helicase</keyword>
<proteinExistence type="predicted"/>
<dbReference type="GO" id="GO:0016787">
    <property type="term" value="F:hydrolase activity"/>
    <property type="evidence" value="ECO:0007669"/>
    <property type="project" value="UniProtKB-KW"/>
</dbReference>
<dbReference type="Proteomes" id="UP000189857">
    <property type="component" value="Unassembled WGS sequence"/>
</dbReference>